<dbReference type="RefSeq" id="XP_043169725.1">
    <property type="nucleotide sequence ID" value="XM_043313790.1"/>
</dbReference>
<feature type="compositionally biased region" description="Basic and acidic residues" evidence="1">
    <location>
        <begin position="19"/>
        <end position="29"/>
    </location>
</feature>
<dbReference type="GeneID" id="67018028"/>
<reference evidence="2" key="1">
    <citation type="submission" date="2021-05" db="EMBL/GenBank/DDBJ databases">
        <authorList>
            <person name="Stam R."/>
        </authorList>
    </citation>
    <scope>NUCLEOTIDE SEQUENCE</scope>
    <source>
        <strain evidence="2">CS162</strain>
    </source>
</reference>
<organism evidence="2 3">
    <name type="scientific">Alternaria atra</name>
    <dbReference type="NCBI Taxonomy" id="119953"/>
    <lineage>
        <taxon>Eukaryota</taxon>
        <taxon>Fungi</taxon>
        <taxon>Dikarya</taxon>
        <taxon>Ascomycota</taxon>
        <taxon>Pezizomycotina</taxon>
        <taxon>Dothideomycetes</taxon>
        <taxon>Pleosporomycetidae</taxon>
        <taxon>Pleosporales</taxon>
        <taxon>Pleosporineae</taxon>
        <taxon>Pleosporaceae</taxon>
        <taxon>Alternaria</taxon>
        <taxon>Alternaria sect. Ulocladioides</taxon>
    </lineage>
</organism>
<feature type="region of interest" description="Disordered" evidence="1">
    <location>
        <begin position="168"/>
        <end position="236"/>
    </location>
</feature>
<feature type="compositionally biased region" description="Acidic residues" evidence="1">
    <location>
        <begin position="1"/>
        <end position="18"/>
    </location>
</feature>
<protein>
    <submittedName>
        <fullName evidence="2">Uncharacterized protein</fullName>
    </submittedName>
</protein>
<proteinExistence type="predicted"/>
<keyword evidence="3" id="KW-1185">Reference proteome</keyword>
<dbReference type="OrthoDB" id="3790485at2759"/>
<gene>
    <name evidence="2" type="ORF">ALTATR162_LOCUS6169</name>
</gene>
<evidence type="ECO:0000313" key="2">
    <source>
        <dbReference type="EMBL" id="CAG5162154.1"/>
    </source>
</evidence>
<comment type="caution">
    <text evidence="2">The sequence shown here is derived from an EMBL/GenBank/DDBJ whole genome shotgun (WGS) entry which is preliminary data.</text>
</comment>
<evidence type="ECO:0000313" key="3">
    <source>
        <dbReference type="Proteomes" id="UP000676310"/>
    </source>
</evidence>
<feature type="compositionally biased region" description="Basic residues" evidence="1">
    <location>
        <begin position="30"/>
        <end position="40"/>
    </location>
</feature>
<accession>A0A8J2I3Y9</accession>
<feature type="region of interest" description="Disordered" evidence="1">
    <location>
        <begin position="263"/>
        <end position="301"/>
    </location>
</feature>
<name>A0A8J2I3Y9_9PLEO</name>
<dbReference type="AlphaFoldDB" id="A0A8J2I3Y9"/>
<feature type="compositionally biased region" description="Polar residues" evidence="1">
    <location>
        <begin position="277"/>
        <end position="301"/>
    </location>
</feature>
<sequence>MIESTELLDYEEPDEISEEDHKSESDYGKSHKRKGKRIHDRPKTKPTEQARIVAALEVRRKRMRLNHGTPSSNDKNPKRHLFGPLAESRDLSETVSPTPSKPARRNNDIRKVGTATSSHSLVPGRVNRGQLVMTESTPSRHSIYTPHFLHDSVSLATQPSLIVKLKARRPSVPTPAPKRRPGGPLKKDKGGHKSAVVVESEEETTEKISTETPEVNMRGKRKATGKQTTIKDDDVGEERATSTFRIRQHATLRQRRRAVPALKAHLDAPTRKPLSQPLPSSPNTNTPISKPSTPLGPASTSTFAPYPLMSTRSVSPFTRGARIALENILADHQSDPLVSLIDLIEELDDTRPIVNDWEHATVMKGGSWVYQVMRDVWEENAGEIDEEDGEISDEDINIEAVVEKVGGWVDREMGRLGSGQE</sequence>
<dbReference type="Proteomes" id="UP000676310">
    <property type="component" value="Unassembled WGS sequence"/>
</dbReference>
<feature type="region of interest" description="Disordered" evidence="1">
    <location>
        <begin position="1"/>
        <end position="122"/>
    </location>
</feature>
<dbReference type="EMBL" id="CAJRGZ010000019">
    <property type="protein sequence ID" value="CAG5162154.1"/>
    <property type="molecule type" value="Genomic_DNA"/>
</dbReference>
<evidence type="ECO:0000256" key="1">
    <source>
        <dbReference type="SAM" id="MobiDB-lite"/>
    </source>
</evidence>